<proteinExistence type="predicted"/>
<organism evidence="1 2">
    <name type="scientific">Kickxella alabastrina</name>
    <dbReference type="NCBI Taxonomy" id="61397"/>
    <lineage>
        <taxon>Eukaryota</taxon>
        <taxon>Fungi</taxon>
        <taxon>Fungi incertae sedis</taxon>
        <taxon>Zoopagomycota</taxon>
        <taxon>Kickxellomycotina</taxon>
        <taxon>Kickxellomycetes</taxon>
        <taxon>Kickxellales</taxon>
        <taxon>Kickxellaceae</taxon>
        <taxon>Kickxella</taxon>
    </lineage>
</organism>
<dbReference type="Proteomes" id="UP001150581">
    <property type="component" value="Unassembled WGS sequence"/>
</dbReference>
<name>A0ACC1IWE3_9FUNG</name>
<evidence type="ECO:0000313" key="1">
    <source>
        <dbReference type="EMBL" id="KAJ1902053.1"/>
    </source>
</evidence>
<gene>
    <name evidence="1" type="primary">LRO1</name>
    <name evidence="1" type="ORF">LPJ66_000302</name>
</gene>
<evidence type="ECO:0000313" key="2">
    <source>
        <dbReference type="Proteomes" id="UP001150581"/>
    </source>
</evidence>
<accession>A0ACC1IWE3</accession>
<dbReference type="EC" id="2.3.1.158" evidence="1"/>
<sequence length="679" mass="75421">MPLPKTKDKKSAASGKASQRKPRSRQNNKQKSSGANSSQRSGTNSDDERTVTNTPTENDKKLASAILNNRLGKELAELKPERVKRRRWFLSGIIFGVSAAVLSILYTNPTQSSHINHMHTFFGELDVISLLPESLMPDDFIRDITGMLITNTEPSTVPQYTVGDYQPALSLVEEEVLVKKHNVILVPGIISTGLESWSTANCSKPYFRQRLWGTTTMFKAILLDKECWVEHIMLDKKTGLDPPGIKLRAAKGLDAADYFITSYWIWGKIINNLGVLGYDSNDMSLASYDWRLSYADLERRDHYFSTLKSQIEVALRAGGKKTVLVPHSMGSQVIQYFMKWAESPKGGNGGSQWVNDHIEAVINLAGTPLGVPKTLSSLLSGEQRETVQPLVNYLLDHFMNRKELASIFRSWTGLPSLLPKGGNAIWGDLSGAPDDIDVETDNVSSAVSYGAQIRFDDGGSVGNQTMEDALGLLYRVLDQDAQQFLKRDYSYGVFRTQAEMDDHADDHRMWTNPLQHQLPNAPNMTIYCLYGHGATTERAYYYTTDKANVDEFHEESGTPALRIDKRQRTHLKNVDIGIINGEGDGTVPLLSLGYMCSGAWRKPLYNPHGVRIVAREFAHNPAAAYKDMRGGAGASDHINILGNHAATADILRIVSGNGPMVEDQISSDILKYVDRIKLP</sequence>
<comment type="caution">
    <text evidence="1">The sequence shown here is derived from an EMBL/GenBank/DDBJ whole genome shotgun (WGS) entry which is preliminary data.</text>
</comment>
<keyword evidence="1" id="KW-0808">Transferase</keyword>
<reference evidence="1" key="1">
    <citation type="submission" date="2022-07" db="EMBL/GenBank/DDBJ databases">
        <title>Phylogenomic reconstructions and comparative analyses of Kickxellomycotina fungi.</title>
        <authorList>
            <person name="Reynolds N.K."/>
            <person name="Stajich J.E."/>
            <person name="Barry K."/>
            <person name="Grigoriev I.V."/>
            <person name="Crous P."/>
            <person name="Smith M.E."/>
        </authorList>
    </citation>
    <scope>NUCLEOTIDE SEQUENCE</scope>
    <source>
        <strain evidence="1">Benny 63K</strain>
    </source>
</reference>
<dbReference type="EMBL" id="JANBPG010000007">
    <property type="protein sequence ID" value="KAJ1902053.1"/>
    <property type="molecule type" value="Genomic_DNA"/>
</dbReference>
<protein>
    <submittedName>
        <fullName evidence="1">Phospholipid:diacylglycerol acyltransferase</fullName>
        <ecNumber evidence="1">2.3.1.158</ecNumber>
    </submittedName>
</protein>
<keyword evidence="1" id="KW-0012">Acyltransferase</keyword>
<keyword evidence="2" id="KW-1185">Reference proteome</keyword>